<dbReference type="EMBL" id="HBFQ01034639">
    <property type="protein sequence ID" value="CAD8850060.1"/>
    <property type="molecule type" value="Transcribed_RNA"/>
</dbReference>
<evidence type="ECO:0000313" key="2">
    <source>
        <dbReference type="EMBL" id="CAD8850060.1"/>
    </source>
</evidence>
<organism evidence="2">
    <name type="scientific">Noctiluca scintillans</name>
    <name type="common">Sea sparkle</name>
    <name type="synonym">Red tide dinoflagellate</name>
    <dbReference type="NCBI Taxonomy" id="2966"/>
    <lineage>
        <taxon>Eukaryota</taxon>
        <taxon>Sar</taxon>
        <taxon>Alveolata</taxon>
        <taxon>Dinophyceae</taxon>
        <taxon>Noctilucales</taxon>
        <taxon>Noctilucaceae</taxon>
        <taxon>Noctiluca</taxon>
    </lineage>
</organism>
<keyword evidence="1" id="KW-0812">Transmembrane</keyword>
<protein>
    <submittedName>
        <fullName evidence="2">Uncharacterized protein</fullName>
    </submittedName>
</protein>
<keyword evidence="1" id="KW-0472">Membrane</keyword>
<proteinExistence type="predicted"/>
<name>A0A7S1F8D0_NOCSC</name>
<dbReference type="AlphaFoldDB" id="A0A7S1F8D0"/>
<feature type="transmembrane region" description="Helical" evidence="1">
    <location>
        <begin position="313"/>
        <end position="335"/>
    </location>
</feature>
<reference evidence="2" key="1">
    <citation type="submission" date="2021-01" db="EMBL/GenBank/DDBJ databases">
        <authorList>
            <person name="Corre E."/>
            <person name="Pelletier E."/>
            <person name="Niang G."/>
            <person name="Scheremetjew M."/>
            <person name="Finn R."/>
            <person name="Kale V."/>
            <person name="Holt S."/>
            <person name="Cochrane G."/>
            <person name="Meng A."/>
            <person name="Brown T."/>
            <person name="Cohen L."/>
        </authorList>
    </citation>
    <scope>NUCLEOTIDE SEQUENCE</scope>
</reference>
<accession>A0A7S1F8D0</accession>
<feature type="transmembrane region" description="Helical" evidence="1">
    <location>
        <begin position="351"/>
        <end position="371"/>
    </location>
</feature>
<gene>
    <name evidence="2" type="ORF">NSCI0253_LOCUS24410</name>
</gene>
<keyword evidence="1" id="KW-1133">Transmembrane helix</keyword>
<feature type="transmembrane region" description="Helical" evidence="1">
    <location>
        <begin position="184"/>
        <end position="204"/>
    </location>
</feature>
<evidence type="ECO:0000256" key="1">
    <source>
        <dbReference type="SAM" id="Phobius"/>
    </source>
</evidence>
<sequence length="448" mass="50025">MRFEKNASKDLLFMFPIANMSGNVCIHCYDGVSCDLAGRILLPLSDLLWQVGTRVKCQLFRESLGHPRTLRKRYTVRFMPPASPHDTSARGADRFSPSWTGLRGMEKLSAFGNVVLTVEVTMNPEIRSVASMYASHVPAVEATETAPVDEEESVLGLLKSTRLWEFVDLAERVHYQRFPLSGEVAWLQTSCWQAPLLSIIWVVFCVSGLFPPPLWACPLYIFALVLFMGSFTARLREKKWWQKDNDCLGHPGSIRSFDAWSGTPPPVARESETQYLKRTLCRVKPLLAQGVGVLERLLSFVERLGNMISFVDGLASVLCYVRLGIGTLFVSFLLFSLQELLSLITHFDPRLHYSSAVFGSVLLMVLSRPILVARVSDGARWLCEASWHMLPVSFVSVPDNVEAAHRFVASQVQTLERSSSVCSEMWGGASDLSSTESQVPACHDVEAQ</sequence>
<feature type="transmembrane region" description="Helical" evidence="1">
    <location>
        <begin position="210"/>
        <end position="233"/>
    </location>
</feature>